<reference evidence="1 2" key="1">
    <citation type="submission" date="2014-09" db="EMBL/GenBank/DDBJ databases">
        <title>Vibrio maritimus JCM 19240. (C210) whole genome shotgun sequence.</title>
        <authorList>
            <person name="Sawabe T."/>
            <person name="Meirelles P."/>
            <person name="Nakanishi M."/>
            <person name="Sayaka M."/>
            <person name="Hattori M."/>
            <person name="Ohkuma M."/>
        </authorList>
    </citation>
    <scope>NUCLEOTIDE SEQUENCE [LARGE SCALE GENOMIC DNA]</scope>
    <source>
        <strain evidence="1 2">JCM 19240</strain>
    </source>
</reference>
<dbReference type="Proteomes" id="UP000029224">
    <property type="component" value="Unassembled WGS sequence"/>
</dbReference>
<proteinExistence type="predicted"/>
<evidence type="ECO:0000313" key="1">
    <source>
        <dbReference type="EMBL" id="GAL33402.1"/>
    </source>
</evidence>
<organism evidence="1 2">
    <name type="scientific">Vibrio maritimus</name>
    <dbReference type="NCBI Taxonomy" id="990268"/>
    <lineage>
        <taxon>Bacteria</taxon>
        <taxon>Pseudomonadati</taxon>
        <taxon>Pseudomonadota</taxon>
        <taxon>Gammaproteobacteria</taxon>
        <taxon>Vibrionales</taxon>
        <taxon>Vibrionaceae</taxon>
        <taxon>Vibrio</taxon>
    </lineage>
</organism>
<keyword evidence="2" id="KW-1185">Reference proteome</keyword>
<dbReference type="AlphaFoldDB" id="A0A090TQK0"/>
<comment type="caution">
    <text evidence="1">The sequence shown here is derived from an EMBL/GenBank/DDBJ whole genome shotgun (WGS) entry which is preliminary data.</text>
</comment>
<accession>A0A090TQK0</accession>
<sequence>MTEQLQANQAFEVHGKFITINDERFYQISNVDQMAPFFISVVSASNHWLFISSTGSLSAGRIRPENALFPYRSVDHIHENADNTGSKAVLRVKKGEGKPALWEPFNPHHDGLYEVQRNLYKNAVGDKIIFEELNHTLGLGYQYSWSTSDKFGFVRETHVTNLGESAVEFDIIDGIQNLLPSGAPLQALQTRSALVDAYKWNERIEDLPMATYSMYAKLSDRAEPAESLRATTVFGIAPNAQQVTLSAKDVANFRKGLPLNAESLTRGERGAFLITQSLTLSAGDSESWTIIADIDKSHADVAVLKNQFVLDDEIAATVAKDVKANRDELKLLMAGADAWQLTSSEETAVHHYANVLFNNMRGGVFVDGYKLDSSDVLATFTRINKKVVEKHSALLRTLPENLSHPQLVSMAKDTGDQQLLRMAYEYLPLTFGRRHGDPSRPWNHFEIKVRDEEGQRLLAYQGNWRDIFQNWEAMALSYPNFIVRLWRSLLMHRPLMATTLTELLKRVSIGSC</sequence>
<gene>
    <name evidence="1" type="ORF">JCM19240_2098</name>
</gene>
<protein>
    <submittedName>
        <fullName evidence="1">Uncharacterized protein</fullName>
    </submittedName>
</protein>
<evidence type="ECO:0000313" key="2">
    <source>
        <dbReference type="Proteomes" id="UP000029224"/>
    </source>
</evidence>
<reference evidence="1 2" key="2">
    <citation type="submission" date="2014-09" db="EMBL/GenBank/DDBJ databases">
        <authorList>
            <consortium name="NBRP consortium"/>
            <person name="Sawabe T."/>
            <person name="Meirelles P."/>
            <person name="Nakanishi M."/>
            <person name="Sayaka M."/>
            <person name="Hattori M."/>
            <person name="Ohkuma M."/>
        </authorList>
    </citation>
    <scope>NUCLEOTIDE SEQUENCE [LARGE SCALE GENOMIC DNA]</scope>
    <source>
        <strain evidence="1 2">JCM 19240</strain>
    </source>
</reference>
<name>A0A090TQK0_9VIBR</name>
<dbReference type="EMBL" id="BBMT01000003">
    <property type="protein sequence ID" value="GAL33402.1"/>
    <property type="molecule type" value="Genomic_DNA"/>
</dbReference>